<sequence>MATCLAMMEKRGSGPMSASQPAHWGQSRLSVYATPCGNTSHSHEHPGSAQPTPAGLKSHSGEKHRPQTRRQHKGVGSSALTHRHLFHLGSSICDALKVNFEHISLDIQGLLSATYTAGNSSAGHQVPVSIVHHSNGFPTTCADLSFHQRHINI</sequence>
<dbReference type="EMBL" id="JASSZA010000011">
    <property type="protein sequence ID" value="KAK2099223.1"/>
    <property type="molecule type" value="Genomic_DNA"/>
</dbReference>
<protein>
    <submittedName>
        <fullName evidence="2">Uncharacterized protein</fullName>
    </submittedName>
</protein>
<organism evidence="2 3">
    <name type="scientific">Saguinus oedipus</name>
    <name type="common">Cotton-top tamarin</name>
    <name type="synonym">Oedipomidas oedipus</name>
    <dbReference type="NCBI Taxonomy" id="9490"/>
    <lineage>
        <taxon>Eukaryota</taxon>
        <taxon>Metazoa</taxon>
        <taxon>Chordata</taxon>
        <taxon>Craniata</taxon>
        <taxon>Vertebrata</taxon>
        <taxon>Euteleostomi</taxon>
        <taxon>Mammalia</taxon>
        <taxon>Eutheria</taxon>
        <taxon>Euarchontoglires</taxon>
        <taxon>Primates</taxon>
        <taxon>Haplorrhini</taxon>
        <taxon>Platyrrhini</taxon>
        <taxon>Cebidae</taxon>
        <taxon>Callitrichinae</taxon>
        <taxon>Saguinus</taxon>
    </lineage>
</organism>
<evidence type="ECO:0000313" key="3">
    <source>
        <dbReference type="Proteomes" id="UP001266305"/>
    </source>
</evidence>
<gene>
    <name evidence="2" type="ORF">P7K49_024674</name>
</gene>
<feature type="region of interest" description="Disordered" evidence="1">
    <location>
        <begin position="1"/>
        <end position="22"/>
    </location>
</feature>
<evidence type="ECO:0000256" key="1">
    <source>
        <dbReference type="SAM" id="MobiDB-lite"/>
    </source>
</evidence>
<proteinExistence type="predicted"/>
<dbReference type="Proteomes" id="UP001266305">
    <property type="component" value="Unassembled WGS sequence"/>
</dbReference>
<evidence type="ECO:0000313" key="2">
    <source>
        <dbReference type="EMBL" id="KAK2099223.1"/>
    </source>
</evidence>
<comment type="caution">
    <text evidence="2">The sequence shown here is derived from an EMBL/GenBank/DDBJ whole genome shotgun (WGS) entry which is preliminary data.</text>
</comment>
<reference evidence="2 3" key="1">
    <citation type="submission" date="2023-05" db="EMBL/GenBank/DDBJ databases">
        <title>B98-5 Cell Line De Novo Hybrid Assembly: An Optical Mapping Approach.</title>
        <authorList>
            <person name="Kananen K."/>
            <person name="Auerbach J.A."/>
            <person name="Kautto E."/>
            <person name="Blachly J.S."/>
        </authorList>
    </citation>
    <scope>NUCLEOTIDE SEQUENCE [LARGE SCALE GENOMIC DNA]</scope>
    <source>
        <strain evidence="2">B95-8</strain>
        <tissue evidence="2">Cell line</tissue>
    </source>
</reference>
<feature type="region of interest" description="Disordered" evidence="1">
    <location>
        <begin position="34"/>
        <end position="77"/>
    </location>
</feature>
<accession>A0ABQ9UQ87</accession>
<name>A0ABQ9UQ87_SAGOE</name>
<keyword evidence="3" id="KW-1185">Reference proteome</keyword>